<reference evidence="14 15" key="1">
    <citation type="submission" date="2018-01" db="EMBL/GenBank/DDBJ databases">
        <title>Denitrification phenotypes of diverse strains of Pseudomonas stutzeri.</title>
        <authorList>
            <person name="Milligan D.A."/>
            <person name="Bergaust L."/>
            <person name="Bakken L.R."/>
            <person name="Frostegard A."/>
        </authorList>
    </citation>
    <scope>NUCLEOTIDE SEQUENCE [LARGE SCALE GENOMIC DNA]</scope>
    <source>
        <strain evidence="14 15">24a13</strain>
    </source>
</reference>
<dbReference type="PROSITE" id="PS50113">
    <property type="entry name" value="PAC"/>
    <property type="match status" value="1"/>
</dbReference>
<dbReference type="Pfam" id="PF07536">
    <property type="entry name" value="HWE_HK"/>
    <property type="match status" value="1"/>
</dbReference>
<feature type="domain" description="PAS" evidence="12">
    <location>
        <begin position="33"/>
        <end position="101"/>
    </location>
</feature>
<dbReference type="InterPro" id="IPR036890">
    <property type="entry name" value="HATPase_C_sf"/>
</dbReference>
<dbReference type="SUPFAM" id="SSF55785">
    <property type="entry name" value="PYP-like sensor domain (PAS domain)"/>
    <property type="match status" value="1"/>
</dbReference>
<evidence type="ECO:0000259" key="13">
    <source>
        <dbReference type="PROSITE" id="PS50113"/>
    </source>
</evidence>
<comment type="caution">
    <text evidence="14">The sequence shown here is derived from an EMBL/GenBank/DDBJ whole genome shotgun (WGS) entry which is preliminary data.</text>
</comment>
<dbReference type="AlphaFoldDB" id="A0A2S4ALB0"/>
<dbReference type="InterPro" id="IPR035965">
    <property type="entry name" value="PAS-like_dom_sf"/>
</dbReference>
<dbReference type="Proteomes" id="UP000237068">
    <property type="component" value="Unassembled WGS sequence"/>
</dbReference>
<evidence type="ECO:0000256" key="5">
    <source>
        <dbReference type="ARBA" id="ARBA00022643"/>
    </source>
</evidence>
<evidence type="ECO:0000313" key="14">
    <source>
        <dbReference type="EMBL" id="POH82250.1"/>
    </source>
</evidence>
<dbReference type="InterPro" id="IPR000700">
    <property type="entry name" value="PAS-assoc_C"/>
</dbReference>
<dbReference type="Gene3D" id="3.30.450.20">
    <property type="entry name" value="PAS domain"/>
    <property type="match status" value="1"/>
</dbReference>
<evidence type="ECO:0000256" key="6">
    <source>
        <dbReference type="ARBA" id="ARBA00022679"/>
    </source>
</evidence>
<evidence type="ECO:0000313" key="15">
    <source>
        <dbReference type="Proteomes" id="UP000237068"/>
    </source>
</evidence>
<keyword evidence="7" id="KW-0677">Repeat</keyword>
<dbReference type="PROSITE" id="PS50112">
    <property type="entry name" value="PAS"/>
    <property type="match status" value="1"/>
</dbReference>
<keyword evidence="8" id="KW-0547">Nucleotide-binding</keyword>
<evidence type="ECO:0000256" key="8">
    <source>
        <dbReference type="ARBA" id="ARBA00022741"/>
    </source>
</evidence>
<dbReference type="OrthoDB" id="9808408at2"/>
<dbReference type="GO" id="GO:0004673">
    <property type="term" value="F:protein histidine kinase activity"/>
    <property type="evidence" value="ECO:0007669"/>
    <property type="project" value="UniProtKB-EC"/>
</dbReference>
<dbReference type="EC" id="2.7.13.3" evidence="2"/>
<feature type="domain" description="PAC" evidence="13">
    <location>
        <begin position="102"/>
        <end position="154"/>
    </location>
</feature>
<accession>A0A2S4ALB0</accession>
<evidence type="ECO:0000256" key="10">
    <source>
        <dbReference type="ARBA" id="ARBA00022840"/>
    </source>
</evidence>
<dbReference type="SMART" id="SM00911">
    <property type="entry name" value="HWE_HK"/>
    <property type="match status" value="1"/>
</dbReference>
<evidence type="ECO:0000256" key="1">
    <source>
        <dbReference type="ARBA" id="ARBA00000085"/>
    </source>
</evidence>
<keyword evidence="10" id="KW-0067">ATP-binding</keyword>
<proteinExistence type="predicted"/>
<keyword evidence="6" id="KW-0808">Transferase</keyword>
<dbReference type="SMART" id="SM00091">
    <property type="entry name" value="PAS"/>
    <property type="match status" value="1"/>
</dbReference>
<dbReference type="InterPro" id="IPR011102">
    <property type="entry name" value="Sig_transdc_His_kinase_HWE"/>
</dbReference>
<dbReference type="Gene3D" id="3.30.565.10">
    <property type="entry name" value="Histidine kinase-like ATPase, C-terminal domain"/>
    <property type="match status" value="1"/>
</dbReference>
<dbReference type="NCBIfam" id="TIGR00229">
    <property type="entry name" value="sensory_box"/>
    <property type="match status" value="1"/>
</dbReference>
<dbReference type="PANTHER" id="PTHR41523:SF7">
    <property type="entry name" value="HISTIDINE KINASE"/>
    <property type="match status" value="1"/>
</dbReference>
<evidence type="ECO:0000256" key="4">
    <source>
        <dbReference type="ARBA" id="ARBA00022630"/>
    </source>
</evidence>
<evidence type="ECO:0000256" key="11">
    <source>
        <dbReference type="ARBA" id="ARBA00023026"/>
    </source>
</evidence>
<gene>
    <name evidence="14" type="ORF">CXK91_13005</name>
</gene>
<keyword evidence="4" id="KW-0285">Flavoprotein</keyword>
<dbReference type="CDD" id="cd00130">
    <property type="entry name" value="PAS"/>
    <property type="match status" value="1"/>
</dbReference>
<keyword evidence="9 14" id="KW-0418">Kinase</keyword>
<dbReference type="EMBL" id="PPXG01000005">
    <property type="protein sequence ID" value="POH82250.1"/>
    <property type="molecule type" value="Genomic_DNA"/>
</dbReference>
<keyword evidence="3" id="KW-0597">Phosphoprotein</keyword>
<evidence type="ECO:0000256" key="9">
    <source>
        <dbReference type="ARBA" id="ARBA00022777"/>
    </source>
</evidence>
<organism evidence="14 15">
    <name type="scientific">Stutzerimonas stutzeri</name>
    <name type="common">Pseudomonas stutzeri</name>
    <dbReference type="NCBI Taxonomy" id="316"/>
    <lineage>
        <taxon>Bacteria</taxon>
        <taxon>Pseudomonadati</taxon>
        <taxon>Pseudomonadota</taxon>
        <taxon>Gammaproteobacteria</taxon>
        <taxon>Pseudomonadales</taxon>
        <taxon>Pseudomonadaceae</taxon>
        <taxon>Stutzerimonas</taxon>
    </lineage>
</organism>
<keyword evidence="5" id="KW-0288">FMN</keyword>
<comment type="catalytic activity">
    <reaction evidence="1">
        <text>ATP + protein L-histidine = ADP + protein N-phospho-L-histidine.</text>
        <dbReference type="EC" id="2.7.13.3"/>
    </reaction>
</comment>
<dbReference type="RefSeq" id="WP_103456556.1">
    <property type="nucleotide sequence ID" value="NZ_JAMOHQ010000002.1"/>
</dbReference>
<keyword evidence="11" id="KW-0843">Virulence</keyword>
<evidence type="ECO:0000259" key="12">
    <source>
        <dbReference type="PROSITE" id="PS50112"/>
    </source>
</evidence>
<name>A0A2S4ALB0_STUST</name>
<dbReference type="Pfam" id="PF13426">
    <property type="entry name" value="PAS_9"/>
    <property type="match status" value="1"/>
</dbReference>
<evidence type="ECO:0000256" key="2">
    <source>
        <dbReference type="ARBA" id="ARBA00012438"/>
    </source>
</evidence>
<sequence>MSEVQPKSEKQEDAEAVVDVFRKDLGPFVVAAETTRMAMLFTDAKAPGDPIVYANDSFLKLTGYDRNEALGKSFNSLLEQRVDPEVIEKIKSEFEKCENHDNNLDIDYNRKDGSTLFVSVFISPVWDESGEIVQHFVSFMDITKHKEAQNKSEMFIDELNHRVKNTLATVQAIVWQSFKKSSDIQIVRESIDSRLFALSRSHDLLTREHWNGVSFRDLVNEVLEPFGVAGDGAARFVITGRNVRISPQTALALGVALNELATNALKYGALSNEAGCVLIEWAVAPMPAGNRLIIRWQEKDGPTVAPPSRKGFGSQVIERGLCHELAGTVHLDFPEEGAVCTIDIPAPECAHVE</sequence>
<protein>
    <recommendedName>
        <fullName evidence="2">histidine kinase</fullName>
        <ecNumber evidence="2">2.7.13.3</ecNumber>
    </recommendedName>
</protein>
<dbReference type="PANTHER" id="PTHR41523">
    <property type="entry name" value="TWO-COMPONENT SYSTEM SENSOR PROTEIN"/>
    <property type="match status" value="1"/>
</dbReference>
<evidence type="ECO:0000256" key="7">
    <source>
        <dbReference type="ARBA" id="ARBA00022737"/>
    </source>
</evidence>
<evidence type="ECO:0000256" key="3">
    <source>
        <dbReference type="ARBA" id="ARBA00022553"/>
    </source>
</evidence>
<dbReference type="InterPro" id="IPR000014">
    <property type="entry name" value="PAS"/>
</dbReference>
<dbReference type="GO" id="GO:0005524">
    <property type="term" value="F:ATP binding"/>
    <property type="evidence" value="ECO:0007669"/>
    <property type="project" value="UniProtKB-KW"/>
</dbReference>